<dbReference type="SMART" id="SM00072">
    <property type="entry name" value="GuKc"/>
    <property type="match status" value="1"/>
</dbReference>
<dbReference type="InterPro" id="IPR020590">
    <property type="entry name" value="Guanylate_kinase_CS"/>
</dbReference>
<dbReference type="InterPro" id="IPR008145">
    <property type="entry name" value="GK/Ca_channel_bsu"/>
</dbReference>
<dbReference type="GO" id="GO:0004385">
    <property type="term" value="F:GMP kinase activity"/>
    <property type="evidence" value="ECO:0007669"/>
    <property type="project" value="UniProtKB-UniRule"/>
</dbReference>
<keyword evidence="7 11" id="KW-0418">Kinase</keyword>
<dbReference type="NCBIfam" id="TIGR03263">
    <property type="entry name" value="guanyl_kin"/>
    <property type="match status" value="1"/>
</dbReference>
<dbReference type="EMBL" id="VIGX01000003">
    <property type="protein sequence ID" value="TWS29373.1"/>
    <property type="molecule type" value="Genomic_DNA"/>
</dbReference>
<evidence type="ECO:0000256" key="8">
    <source>
        <dbReference type="ARBA" id="ARBA00022840"/>
    </source>
</evidence>
<feature type="binding site" evidence="11">
    <location>
        <begin position="22"/>
        <end position="29"/>
    </location>
    <ligand>
        <name>ATP</name>
        <dbReference type="ChEBI" id="CHEBI:30616"/>
    </ligand>
</feature>
<dbReference type="InterPro" id="IPR027417">
    <property type="entry name" value="P-loop_NTPase"/>
</dbReference>
<dbReference type="HAMAP" id="MF_00328">
    <property type="entry name" value="Guanylate_kinase"/>
    <property type="match status" value="1"/>
</dbReference>
<dbReference type="PANTHER" id="PTHR23117">
    <property type="entry name" value="GUANYLATE KINASE-RELATED"/>
    <property type="match status" value="1"/>
</dbReference>
<evidence type="ECO:0000256" key="6">
    <source>
        <dbReference type="ARBA" id="ARBA00022741"/>
    </source>
</evidence>
<comment type="caution">
    <text evidence="13">The sequence shown here is derived from an EMBL/GenBank/DDBJ whole genome shotgun (WGS) entry which is preliminary data.</text>
</comment>
<dbReference type="CDD" id="cd00071">
    <property type="entry name" value="GMPK"/>
    <property type="match status" value="1"/>
</dbReference>
<dbReference type="Gene3D" id="3.40.50.300">
    <property type="entry name" value="P-loop containing nucleotide triphosphate hydrolases"/>
    <property type="match status" value="1"/>
</dbReference>
<sequence length="202" mass="21664">MTRHVSGVVPAGRRGRLVVLVGPSAVGKSSVVGKLRSEVPDLFFSVSATTRDPRPGEVDGRDYHFVGDQGFDRLVADGALLEWAEIHGGLQRSGTPAQPVYDALEAGRPVLVEVDLAGAASVKAALPEAVTVFLSPPSWDELERRLRGRGTESAEKIERRLETARAEMATRDDYDAVVVNDDLDRAVGDLVSLLVGARDPRA</sequence>
<evidence type="ECO:0000256" key="5">
    <source>
        <dbReference type="ARBA" id="ARBA00022679"/>
    </source>
</evidence>
<accession>A0A5C5S423</accession>
<comment type="catalytic activity">
    <reaction evidence="10 11">
        <text>GMP + ATP = GDP + ADP</text>
        <dbReference type="Rhea" id="RHEA:20780"/>
        <dbReference type="ChEBI" id="CHEBI:30616"/>
        <dbReference type="ChEBI" id="CHEBI:58115"/>
        <dbReference type="ChEBI" id="CHEBI:58189"/>
        <dbReference type="ChEBI" id="CHEBI:456216"/>
        <dbReference type="EC" id="2.7.4.8"/>
    </reaction>
</comment>
<dbReference type="InterPro" id="IPR008144">
    <property type="entry name" value="Guanylate_kin-like_dom"/>
</dbReference>
<evidence type="ECO:0000256" key="10">
    <source>
        <dbReference type="ARBA" id="ARBA00048594"/>
    </source>
</evidence>
<evidence type="ECO:0000256" key="4">
    <source>
        <dbReference type="ARBA" id="ARBA00016296"/>
    </source>
</evidence>
<keyword evidence="5 11" id="KW-0808">Transferase</keyword>
<evidence type="ECO:0000256" key="11">
    <source>
        <dbReference type="HAMAP-Rule" id="MF_00328"/>
    </source>
</evidence>
<evidence type="ECO:0000259" key="12">
    <source>
        <dbReference type="PROSITE" id="PS50052"/>
    </source>
</evidence>
<dbReference type="PROSITE" id="PS00856">
    <property type="entry name" value="GUANYLATE_KINASE_1"/>
    <property type="match status" value="1"/>
</dbReference>
<comment type="subcellular location">
    <subcellularLocation>
        <location evidence="11">Cytoplasm</location>
    </subcellularLocation>
</comment>
<dbReference type="Proteomes" id="UP000319375">
    <property type="component" value="Unassembled WGS sequence"/>
</dbReference>
<dbReference type="Gene3D" id="3.30.63.10">
    <property type="entry name" value="Guanylate Kinase phosphate binding domain"/>
    <property type="match status" value="1"/>
</dbReference>
<dbReference type="PANTHER" id="PTHR23117:SF13">
    <property type="entry name" value="GUANYLATE KINASE"/>
    <property type="match status" value="1"/>
</dbReference>
<dbReference type="Pfam" id="PF00625">
    <property type="entry name" value="Guanylate_kin"/>
    <property type="match status" value="1"/>
</dbReference>
<dbReference type="GO" id="GO:0005829">
    <property type="term" value="C:cytosol"/>
    <property type="evidence" value="ECO:0007669"/>
    <property type="project" value="TreeGrafter"/>
</dbReference>
<dbReference type="GO" id="GO:0005524">
    <property type="term" value="F:ATP binding"/>
    <property type="evidence" value="ECO:0007669"/>
    <property type="project" value="UniProtKB-UniRule"/>
</dbReference>
<dbReference type="InterPro" id="IPR017665">
    <property type="entry name" value="Guanylate_kinase"/>
</dbReference>
<dbReference type="FunFam" id="3.30.63.10:FF:000002">
    <property type="entry name" value="Guanylate kinase 1"/>
    <property type="match status" value="1"/>
</dbReference>
<dbReference type="AlphaFoldDB" id="A0A5C5S423"/>
<dbReference type="PROSITE" id="PS50052">
    <property type="entry name" value="GUANYLATE_KINASE_2"/>
    <property type="match status" value="1"/>
</dbReference>
<keyword evidence="11" id="KW-0963">Cytoplasm</keyword>
<protein>
    <recommendedName>
        <fullName evidence="4 11">Guanylate kinase</fullName>
        <ecNumber evidence="3 11">2.7.4.8</ecNumber>
    </recommendedName>
    <alternativeName>
        <fullName evidence="9 11">GMP kinase</fullName>
    </alternativeName>
</protein>
<proteinExistence type="inferred from homology"/>
<feature type="domain" description="Guanylate kinase-like" evidence="12">
    <location>
        <begin position="15"/>
        <end position="195"/>
    </location>
</feature>
<evidence type="ECO:0000313" key="13">
    <source>
        <dbReference type="EMBL" id="TWS29373.1"/>
    </source>
</evidence>
<evidence type="ECO:0000256" key="7">
    <source>
        <dbReference type="ARBA" id="ARBA00022777"/>
    </source>
</evidence>
<evidence type="ECO:0000313" key="14">
    <source>
        <dbReference type="Proteomes" id="UP000319375"/>
    </source>
</evidence>
<comment type="function">
    <text evidence="1 11">Essential for recycling GMP and indirectly, cGMP.</text>
</comment>
<organism evidence="13 14">
    <name type="scientific">Tsukamurella conjunctivitidis</name>
    <dbReference type="NCBI Taxonomy" id="2592068"/>
    <lineage>
        <taxon>Bacteria</taxon>
        <taxon>Bacillati</taxon>
        <taxon>Actinomycetota</taxon>
        <taxon>Actinomycetes</taxon>
        <taxon>Mycobacteriales</taxon>
        <taxon>Tsukamurellaceae</taxon>
        <taxon>Tsukamurella</taxon>
    </lineage>
</organism>
<keyword evidence="6 11" id="KW-0547">Nucleotide-binding</keyword>
<evidence type="ECO:0000256" key="2">
    <source>
        <dbReference type="ARBA" id="ARBA00005790"/>
    </source>
</evidence>
<comment type="similarity">
    <text evidence="2 11">Belongs to the guanylate kinase family.</text>
</comment>
<evidence type="ECO:0000256" key="9">
    <source>
        <dbReference type="ARBA" id="ARBA00030128"/>
    </source>
</evidence>
<keyword evidence="8 11" id="KW-0067">ATP-binding</keyword>
<name>A0A5C5S423_9ACTN</name>
<dbReference type="RefSeq" id="WP_146486409.1">
    <property type="nucleotide sequence ID" value="NZ_VIGX01000003.1"/>
</dbReference>
<keyword evidence="14" id="KW-1185">Reference proteome</keyword>
<gene>
    <name evidence="11" type="primary">gmk</name>
    <name evidence="13" type="ORF">FK530_07475</name>
</gene>
<evidence type="ECO:0000256" key="1">
    <source>
        <dbReference type="ARBA" id="ARBA00003531"/>
    </source>
</evidence>
<dbReference type="SUPFAM" id="SSF52540">
    <property type="entry name" value="P-loop containing nucleoside triphosphate hydrolases"/>
    <property type="match status" value="1"/>
</dbReference>
<dbReference type="OrthoDB" id="9808150at2"/>
<reference evidence="13 14" key="1">
    <citation type="submission" date="2019-06" db="EMBL/GenBank/DDBJ databases">
        <title>Tsukamurella conjunctivitidis sp. nov., Tsukamurella assacharolytica sp. nov. and Tsukamurella sputae sp. nov. isolated from patients with conjunctivitis, bacteraemia (lymphoma) and respiratory infection (sputum) in Hong Kong.</title>
        <authorList>
            <person name="Teng J.L.L."/>
            <person name="Lee H.H."/>
            <person name="Fong J.Y.H."/>
            <person name="Fok K.M.N."/>
            <person name="Lau S.K.P."/>
            <person name="Woo P.C.Y."/>
        </authorList>
    </citation>
    <scope>NUCLEOTIDE SEQUENCE [LARGE SCALE GENOMIC DNA]</scope>
    <source>
        <strain evidence="13 14">HKU72</strain>
    </source>
</reference>
<dbReference type="EC" id="2.7.4.8" evidence="3 11"/>
<evidence type="ECO:0000256" key="3">
    <source>
        <dbReference type="ARBA" id="ARBA00012961"/>
    </source>
</evidence>